<evidence type="ECO:0000259" key="2">
    <source>
        <dbReference type="Pfam" id="PF01494"/>
    </source>
</evidence>
<name>A0ABR9CS36_9HYPH</name>
<dbReference type="PANTHER" id="PTHR43476">
    <property type="entry name" value="3-(3-HYDROXY-PHENYL)PROPIONATE/3-HYDROXYCINNAMIC ACID HYDROXYLASE"/>
    <property type="match status" value="1"/>
</dbReference>
<sequence length="525" mass="56895">MHKFDVAVVGYGPTGLTMAALLGAAGHKVLVVERWPTLYGMPRLSHIDSETARLLSLSCDVNEALKASSAIDISRFYSSSGKVIIDLQGLPSTPMGHPDHISIYQPDIEDALDARAKSFANVTVLQGYEVTAVAEGPAGVTLTYKTPDGETKSAQSAFLYAADGARSLARDCAGIGREDHGYNERWLNVDGVFHGELKGRLQHVSFVCSTERAHMSMPVGKKYHRFEFAILDNETDEEAATPEFAGKLLRKYWGLDIKDMEITRLLVYRFECKSAQTWRKGRILLGGDAAHTMPPTLGQGACSAIRDAANLAWKLDFVLRGLADESLLDTYESERRPHVWAIQKAAMAFGSIATTRNKVKAALRNFVLGLNILPPPPPFPPIGEGIKQGANGKKYAKQIGLIPPHGKVTVDGKTDWFDHFSGYRFAVVARGDALNGLTPRDLDYLAKIGAKLFVLGTGAAPVGAQTMQDSDNRFGPYLANNKVEAMILRPDTNLFGLAENGAALSALVGELRSKLSAPASSRRVA</sequence>
<dbReference type="Proteomes" id="UP000632063">
    <property type="component" value="Unassembled WGS sequence"/>
</dbReference>
<dbReference type="InterPro" id="IPR050631">
    <property type="entry name" value="PheA/TfdB_FAD_monoxygenase"/>
</dbReference>
<dbReference type="PRINTS" id="PR00420">
    <property type="entry name" value="RNGMNOXGNASE"/>
</dbReference>
<dbReference type="NCBIfam" id="NF004829">
    <property type="entry name" value="PRK06183.1-3"/>
    <property type="match status" value="1"/>
</dbReference>
<keyword evidence="1" id="KW-0560">Oxidoreductase</keyword>
<gene>
    <name evidence="3" type="ORF">IG616_19035</name>
</gene>
<dbReference type="Gene3D" id="3.50.50.60">
    <property type="entry name" value="FAD/NAD(P)-binding domain"/>
    <property type="match status" value="1"/>
</dbReference>
<feature type="domain" description="FAD-binding" evidence="2">
    <location>
        <begin position="4"/>
        <end position="344"/>
    </location>
</feature>
<dbReference type="InterPro" id="IPR036188">
    <property type="entry name" value="FAD/NAD-bd_sf"/>
</dbReference>
<dbReference type="SUPFAM" id="SSF51905">
    <property type="entry name" value="FAD/NAD(P)-binding domain"/>
    <property type="match status" value="1"/>
</dbReference>
<dbReference type="InterPro" id="IPR002938">
    <property type="entry name" value="FAD-bd"/>
</dbReference>
<keyword evidence="4" id="KW-1185">Reference proteome</keyword>
<dbReference type="RefSeq" id="WP_192149843.1">
    <property type="nucleotide sequence ID" value="NZ_JACYXI010000014.1"/>
</dbReference>
<proteinExistence type="predicted"/>
<reference evidence="4" key="1">
    <citation type="submission" date="2020-09" db="EMBL/GenBank/DDBJ databases">
        <title>The genome sequence of strain Labrenzia suaedae 4C16A.</title>
        <authorList>
            <person name="Liu Y."/>
        </authorList>
    </citation>
    <scope>NUCLEOTIDE SEQUENCE [LARGE SCALE GENOMIC DNA]</scope>
    <source>
        <strain evidence="4">4C16A</strain>
    </source>
</reference>
<dbReference type="Pfam" id="PF01494">
    <property type="entry name" value="FAD_binding_3"/>
    <property type="match status" value="1"/>
</dbReference>
<dbReference type="EMBL" id="JACYXI010000014">
    <property type="protein sequence ID" value="MBD8893647.1"/>
    <property type="molecule type" value="Genomic_DNA"/>
</dbReference>
<evidence type="ECO:0000256" key="1">
    <source>
        <dbReference type="ARBA" id="ARBA00023002"/>
    </source>
</evidence>
<evidence type="ECO:0000313" key="4">
    <source>
        <dbReference type="Proteomes" id="UP000632063"/>
    </source>
</evidence>
<evidence type="ECO:0000313" key="3">
    <source>
        <dbReference type="EMBL" id="MBD8893647.1"/>
    </source>
</evidence>
<comment type="caution">
    <text evidence="3">The sequence shown here is derived from an EMBL/GenBank/DDBJ whole genome shotgun (WGS) entry which is preliminary data.</text>
</comment>
<dbReference type="PANTHER" id="PTHR43476:SF3">
    <property type="entry name" value="FAD-BINDING MONOOXYGENASE"/>
    <property type="match status" value="1"/>
</dbReference>
<dbReference type="Gene3D" id="3.30.70.2450">
    <property type="match status" value="1"/>
</dbReference>
<accession>A0ABR9CS36</accession>
<reference evidence="3 4" key="2">
    <citation type="journal article" date="2021" name="Int. J. Syst. Evol. Microbiol.">
        <title>Roseibium litorale sp. nov., isolated from a tidal flat sediment and proposal for the reclassification of Labrenzia polysiphoniae as Roseibium polysiphoniae comb. nov.</title>
        <authorList>
            <person name="Liu Y."/>
            <person name="Pei T."/>
            <person name="Du J."/>
            <person name="Chao M."/>
            <person name="Deng M.R."/>
            <person name="Zhu H."/>
        </authorList>
    </citation>
    <scope>NUCLEOTIDE SEQUENCE [LARGE SCALE GENOMIC DNA]</scope>
    <source>
        <strain evidence="3 4">4C16A</strain>
    </source>
</reference>
<protein>
    <submittedName>
        <fullName evidence="3">Bifunctional 3-(3-hydroxy-phenyl)propionate/3-hydroxycinnamic acid hydroxylase</fullName>
    </submittedName>
</protein>
<organism evidence="3 4">
    <name type="scientific">Roseibium litorale</name>
    <dbReference type="NCBI Taxonomy" id="2803841"/>
    <lineage>
        <taxon>Bacteria</taxon>
        <taxon>Pseudomonadati</taxon>
        <taxon>Pseudomonadota</taxon>
        <taxon>Alphaproteobacteria</taxon>
        <taxon>Hyphomicrobiales</taxon>
        <taxon>Stappiaceae</taxon>
        <taxon>Roseibium</taxon>
    </lineage>
</organism>